<dbReference type="Proteomes" id="UP000069241">
    <property type="component" value="Chromosome"/>
</dbReference>
<sequence>MLPDRRALLGGLGGLAIGGAVAGLTGSLARAGTGSGAAETRRFTRFSQQGGDFSWTPRKLDPDECAPVAYDGFWHNLNACGYGAFYSIVGMMAEKYGAPYDQFPFSMLAVNEGGIIGWGTICGALYGAAAAFALFWNREECSPMVNELFRWYESAQLPVYDPGSAARAFVGPLPANAPGSVLCHVSVSKWCHGFNKKADSNELGERCARLTVDVSRKAIEILNAKIAQGKAYKGAFSVQAAVVQCAACHAAGKESDIQKSKMDCAPCHSGNPHLGDKFRKHP</sequence>
<keyword evidence="1" id="KW-0411">Iron-sulfur</keyword>
<dbReference type="KEGG" id="dfi:AXF13_13830"/>
<keyword evidence="1" id="KW-0408">Iron</keyword>
<keyword evidence="4" id="KW-1185">Reference proteome</keyword>
<dbReference type="InterPro" id="IPR010181">
    <property type="entry name" value="CGCAxxGCC_motif"/>
</dbReference>
<dbReference type="EMBL" id="CP014229">
    <property type="protein sequence ID" value="AMD91117.1"/>
    <property type="molecule type" value="Genomic_DNA"/>
</dbReference>
<dbReference type="InterPro" id="IPR036280">
    <property type="entry name" value="Multihaem_cyt_sf"/>
</dbReference>
<proteinExistence type="predicted"/>
<keyword evidence="1" id="KW-0479">Metal-binding</keyword>
<protein>
    <recommendedName>
        <fullName evidence="5">Split-Soret cytochrome c</fullName>
    </recommendedName>
</protein>
<name>A0A0X8JLT1_9BACT</name>
<accession>A0A0X8JLT1</accession>
<keyword evidence="2" id="KW-1133">Transmembrane helix</keyword>
<organism evidence="3 4">
    <name type="scientific">Desulfovibrio fairfieldensis</name>
    <dbReference type="NCBI Taxonomy" id="44742"/>
    <lineage>
        <taxon>Bacteria</taxon>
        <taxon>Pseudomonadati</taxon>
        <taxon>Thermodesulfobacteriota</taxon>
        <taxon>Desulfovibrionia</taxon>
        <taxon>Desulfovibrionales</taxon>
        <taxon>Desulfovibrionaceae</taxon>
        <taxon>Desulfovibrio</taxon>
    </lineage>
</organism>
<dbReference type="SUPFAM" id="SSF48695">
    <property type="entry name" value="Multiheme cytochromes"/>
    <property type="match status" value="1"/>
</dbReference>
<dbReference type="InterPro" id="IPR006311">
    <property type="entry name" value="TAT_signal"/>
</dbReference>
<dbReference type="RefSeq" id="WP_062254118.1">
    <property type="nucleotide sequence ID" value="NZ_CP014229.1"/>
</dbReference>
<feature type="transmembrane region" description="Helical" evidence="2">
    <location>
        <begin position="115"/>
        <end position="136"/>
    </location>
</feature>
<evidence type="ECO:0000313" key="3">
    <source>
        <dbReference type="EMBL" id="AMD91117.1"/>
    </source>
</evidence>
<evidence type="ECO:0008006" key="5">
    <source>
        <dbReference type="Google" id="ProtNLM"/>
    </source>
</evidence>
<evidence type="ECO:0000256" key="2">
    <source>
        <dbReference type="SAM" id="Phobius"/>
    </source>
</evidence>
<dbReference type="Pfam" id="PF09719">
    <property type="entry name" value="C_GCAxxG_C_C"/>
    <property type="match status" value="1"/>
</dbReference>
<evidence type="ECO:0000313" key="4">
    <source>
        <dbReference type="Proteomes" id="UP000069241"/>
    </source>
</evidence>
<dbReference type="PROSITE" id="PS51318">
    <property type="entry name" value="TAT"/>
    <property type="match status" value="1"/>
</dbReference>
<keyword evidence="2" id="KW-0812">Transmembrane</keyword>
<evidence type="ECO:0000256" key="1">
    <source>
        <dbReference type="ARBA" id="ARBA00023014"/>
    </source>
</evidence>
<dbReference type="STRING" id="44742.AXF13_13830"/>
<keyword evidence="2" id="KW-0472">Membrane</keyword>
<dbReference type="NCBIfam" id="NF047622">
    <property type="entry name" value="SptSoretCytCDesul"/>
    <property type="match status" value="1"/>
</dbReference>
<gene>
    <name evidence="3" type="ORF">AXF13_13830</name>
</gene>
<reference evidence="4" key="1">
    <citation type="submission" date="2016-02" db="EMBL/GenBank/DDBJ databases">
        <authorList>
            <person name="Holder M.E."/>
            <person name="Ajami N.J."/>
            <person name="Petrosino J.F."/>
        </authorList>
    </citation>
    <scope>NUCLEOTIDE SEQUENCE [LARGE SCALE GENOMIC DNA]</scope>
    <source>
        <strain evidence="4">CCUG 45958</strain>
    </source>
</reference>
<dbReference type="AlphaFoldDB" id="A0A0X8JLT1"/>
<dbReference type="GO" id="GO:0051536">
    <property type="term" value="F:iron-sulfur cluster binding"/>
    <property type="evidence" value="ECO:0007669"/>
    <property type="project" value="UniProtKB-KW"/>
</dbReference>